<dbReference type="PANTHER" id="PTHR47718:SF12">
    <property type="entry name" value="PROTEIN FAR1-RELATED SEQUENCE"/>
    <property type="match status" value="1"/>
</dbReference>
<feature type="domain" description="FAR1" evidence="2">
    <location>
        <begin position="154"/>
        <end position="247"/>
    </location>
</feature>
<dbReference type="AlphaFoldDB" id="A0A9R1VXJ5"/>
<dbReference type="EMBL" id="NBSK02000004">
    <property type="protein sequence ID" value="KAJ0213359.1"/>
    <property type="molecule type" value="Genomic_DNA"/>
</dbReference>
<organism evidence="4 5">
    <name type="scientific">Lactuca sativa</name>
    <name type="common">Garden lettuce</name>
    <dbReference type="NCBI Taxonomy" id="4236"/>
    <lineage>
        <taxon>Eukaryota</taxon>
        <taxon>Viridiplantae</taxon>
        <taxon>Streptophyta</taxon>
        <taxon>Embryophyta</taxon>
        <taxon>Tracheophyta</taxon>
        <taxon>Spermatophyta</taxon>
        <taxon>Magnoliopsida</taxon>
        <taxon>eudicotyledons</taxon>
        <taxon>Gunneridae</taxon>
        <taxon>Pentapetalae</taxon>
        <taxon>asterids</taxon>
        <taxon>campanulids</taxon>
        <taxon>Asterales</taxon>
        <taxon>Asteraceae</taxon>
        <taxon>Cichorioideae</taxon>
        <taxon>Cichorieae</taxon>
        <taxon>Lactucinae</taxon>
        <taxon>Lactuca</taxon>
    </lineage>
</organism>
<dbReference type="InterPro" id="IPR004330">
    <property type="entry name" value="FAR1_DNA_bnd_dom"/>
</dbReference>
<feature type="transmembrane region" description="Helical" evidence="1">
    <location>
        <begin position="55"/>
        <end position="76"/>
    </location>
</feature>
<evidence type="ECO:0000259" key="3">
    <source>
        <dbReference type="Pfam" id="PF10551"/>
    </source>
</evidence>
<dbReference type="Pfam" id="PF03101">
    <property type="entry name" value="FAR1"/>
    <property type="match status" value="1"/>
</dbReference>
<gene>
    <name evidence="4" type="ORF">LSAT_V11C400167060</name>
</gene>
<evidence type="ECO:0000313" key="5">
    <source>
        <dbReference type="Proteomes" id="UP000235145"/>
    </source>
</evidence>
<name>A0A9R1VXJ5_LACSA</name>
<feature type="domain" description="MULE transposase" evidence="3">
    <location>
        <begin position="364"/>
        <end position="457"/>
    </location>
</feature>
<dbReference type="InterPro" id="IPR018289">
    <property type="entry name" value="MULE_transposase_dom"/>
</dbReference>
<comment type="caution">
    <text evidence="4">The sequence shown here is derived from an EMBL/GenBank/DDBJ whole genome shotgun (WGS) entry which is preliminary data.</text>
</comment>
<evidence type="ECO:0008006" key="6">
    <source>
        <dbReference type="Google" id="ProtNLM"/>
    </source>
</evidence>
<keyword evidence="5" id="KW-1185">Reference proteome</keyword>
<keyword evidence="1" id="KW-0812">Transmembrane</keyword>
<dbReference type="PANTHER" id="PTHR47718">
    <property type="entry name" value="OS01G0519700 PROTEIN"/>
    <property type="match status" value="1"/>
</dbReference>
<proteinExistence type="predicted"/>
<keyword evidence="1" id="KW-0472">Membrane</keyword>
<dbReference type="Pfam" id="PF10551">
    <property type="entry name" value="MULE"/>
    <property type="match status" value="1"/>
</dbReference>
<reference evidence="4 5" key="1">
    <citation type="journal article" date="2017" name="Nat. Commun.">
        <title>Genome assembly with in vitro proximity ligation data and whole-genome triplication in lettuce.</title>
        <authorList>
            <person name="Reyes-Chin-Wo S."/>
            <person name="Wang Z."/>
            <person name="Yang X."/>
            <person name="Kozik A."/>
            <person name="Arikit S."/>
            <person name="Song C."/>
            <person name="Xia L."/>
            <person name="Froenicke L."/>
            <person name="Lavelle D.O."/>
            <person name="Truco M.J."/>
            <person name="Xia R."/>
            <person name="Zhu S."/>
            <person name="Xu C."/>
            <person name="Xu H."/>
            <person name="Xu X."/>
            <person name="Cox K."/>
            <person name="Korf I."/>
            <person name="Meyers B.C."/>
            <person name="Michelmore R.W."/>
        </authorList>
    </citation>
    <scope>NUCLEOTIDE SEQUENCE [LARGE SCALE GENOMIC DNA]</scope>
    <source>
        <strain evidence="5">cv. Salinas</strain>
        <tissue evidence="4">Seedlings</tissue>
    </source>
</reference>
<keyword evidence="1" id="KW-1133">Transmembrane helix</keyword>
<protein>
    <recommendedName>
        <fullName evidence="6">Protein FAR1-RELATED SEQUENCE</fullName>
    </recommendedName>
</protein>
<evidence type="ECO:0000256" key="1">
    <source>
        <dbReference type="SAM" id="Phobius"/>
    </source>
</evidence>
<sequence length="835" mass="96791">MVFRSSNKLEAFESAVAEMIWKAANGGDDLEVAEFLLCSGDVPGRKRSFRFDQQLYVFIQLIVKFRICVSVFYFVLSFRFDHFLSDILYVEIIWCIMSNSSVIDGDLYSSMSESEEEDVENSFFEEHVCKPDVPVQLIPFKGLIFKSLKLAIKMYSEYAEIGDFDVRLSTKLRFDNKIIKKKHVICNRGGKQKKKSCDTLGTSGVRRKGNSNSRAIGCQEKIIFESVYGTPDYKVFQFAEVHNHPLEKRSDLKKARQMSYSEKDFIVCASTSKIGPTMAHKLRASLRGGYEFVKPKVVDYKNLRRDINSVIGYKDAQMIVNTMNDRRAYYTNYSFEFNCQEDVLDCMFWADEMEKTYYAEFGDVILFDATFRTNKYRMVFVPFTTIDHHKKSVTVGSGLLSNESIESYSWLLKAFLKTHGKEPTLVLTDQDAAIKQAVENVFRNSKHRLCMWHIMKKLKKKISDDLFTNIDFRKRFSKLVWDISMKPDVFEVKWGLLMKEFNLEDTRWFKDMFTIRDSWIPGYFSDIPMCGLMKVTSRSESMNSFFNTYSESGNLLLNFMMNYDIAIQKQRNTQRELDTASKKASYKMQTPREIELQASKVYTSTLFFEVQKEIYIYIKHVFYVRTHILVLNMVGKFTLCSTTTVKVILKMNLRHAFTIMMRCGVKEIPERYILKRWRKDVISRNYRFSSVQSDSGDCENVKLVNDSYYSFESCLDIVRDDKKRLVLFAEKQQMLLKEFESDYISPGLKSKTDGEVVCKLLGVTIPIPEEINIHVPEVQSNKGSGIKKRIPSAGEVAYENSKKEHRMCSGCGKRVPQNLPTCPERVGAAKSAKDS</sequence>
<evidence type="ECO:0000313" key="4">
    <source>
        <dbReference type="EMBL" id="KAJ0213359.1"/>
    </source>
</evidence>
<evidence type="ECO:0000259" key="2">
    <source>
        <dbReference type="Pfam" id="PF03101"/>
    </source>
</evidence>
<accession>A0A9R1VXJ5</accession>
<dbReference type="Proteomes" id="UP000235145">
    <property type="component" value="Unassembled WGS sequence"/>
</dbReference>